<reference evidence="6 7" key="1">
    <citation type="submission" date="2023-03" db="EMBL/GenBank/DDBJ databases">
        <title>WGS of Gossypium arboreum.</title>
        <authorList>
            <person name="Yu D."/>
        </authorList>
    </citation>
    <scope>NUCLEOTIDE SEQUENCE [LARGE SCALE GENOMIC DNA]</scope>
    <source>
        <tissue evidence="6">Leaf</tissue>
    </source>
</reference>
<keyword evidence="7" id="KW-1185">Reference proteome</keyword>
<keyword evidence="2" id="KW-0677">Repeat</keyword>
<dbReference type="InterPro" id="IPR040132">
    <property type="entry name" value="Tex1/THOC3"/>
</dbReference>
<evidence type="ECO:0000256" key="3">
    <source>
        <dbReference type="ARBA" id="ARBA00046343"/>
    </source>
</evidence>
<feature type="region of interest" description="Disordered" evidence="5">
    <location>
        <begin position="1"/>
        <end position="22"/>
    </location>
</feature>
<evidence type="ECO:0000313" key="7">
    <source>
        <dbReference type="Proteomes" id="UP001358586"/>
    </source>
</evidence>
<comment type="caution">
    <text evidence="6">The sequence shown here is derived from an EMBL/GenBank/DDBJ whole genome shotgun (WGS) entry which is preliminary data.</text>
</comment>
<dbReference type="SUPFAM" id="SSF117289">
    <property type="entry name" value="Nucleoporin domain"/>
    <property type="match status" value="1"/>
</dbReference>
<dbReference type="PROSITE" id="PS50294">
    <property type="entry name" value="WD_REPEATS_REGION"/>
    <property type="match status" value="1"/>
</dbReference>
<name>A0ABR0QLP8_GOSAR</name>
<proteinExistence type="inferred from homology"/>
<dbReference type="Proteomes" id="UP001358586">
    <property type="component" value="Chromosome 3"/>
</dbReference>
<dbReference type="SMART" id="SM00320">
    <property type="entry name" value="WD40"/>
    <property type="match status" value="1"/>
</dbReference>
<evidence type="ECO:0000256" key="1">
    <source>
        <dbReference type="ARBA" id="ARBA00022574"/>
    </source>
</evidence>
<feature type="region of interest" description="Disordered" evidence="5">
    <location>
        <begin position="80"/>
        <end position="104"/>
    </location>
</feature>
<evidence type="ECO:0000256" key="4">
    <source>
        <dbReference type="PROSITE-ProRule" id="PRU00221"/>
    </source>
</evidence>
<accession>A0ABR0QLP8</accession>
<dbReference type="Pfam" id="PF00400">
    <property type="entry name" value="WD40"/>
    <property type="match status" value="1"/>
</dbReference>
<dbReference type="InterPro" id="IPR015943">
    <property type="entry name" value="WD40/YVTN_repeat-like_dom_sf"/>
</dbReference>
<gene>
    <name evidence="6" type="ORF">PVK06_008605</name>
</gene>
<keyword evidence="1 4" id="KW-0853">WD repeat</keyword>
<protein>
    <submittedName>
        <fullName evidence="6">Uncharacterized protein</fullName>
    </submittedName>
</protein>
<evidence type="ECO:0000256" key="5">
    <source>
        <dbReference type="SAM" id="MobiDB-lite"/>
    </source>
</evidence>
<dbReference type="PROSITE" id="PS50082">
    <property type="entry name" value="WD_REPEATS_2"/>
    <property type="match status" value="1"/>
</dbReference>
<dbReference type="EMBL" id="JARKNE010000003">
    <property type="protein sequence ID" value="KAK5839768.1"/>
    <property type="molecule type" value="Genomic_DNA"/>
</dbReference>
<sequence>MAEEAAVASTPPQSSALPLGSTVIPSYRHKKKGKAKDIELKGHTDSVDQLCWDPKHADLIATASGDKTVRLWDARRQSNNWTMDSSGSAVGRKENGIVPPLDKTGGDESCIIVNEAELHCHPHRQGSAKQRAVSRSHI</sequence>
<dbReference type="Gene3D" id="2.130.10.10">
    <property type="entry name" value="YVTN repeat-like/Quinoprotein amine dehydrogenase"/>
    <property type="match status" value="1"/>
</dbReference>
<evidence type="ECO:0000256" key="2">
    <source>
        <dbReference type="ARBA" id="ARBA00022737"/>
    </source>
</evidence>
<dbReference type="PANTHER" id="PTHR22839:SF0">
    <property type="entry name" value="THO COMPLEX SUBUNIT 3"/>
    <property type="match status" value="1"/>
</dbReference>
<feature type="repeat" description="WD" evidence="4">
    <location>
        <begin position="40"/>
        <end position="82"/>
    </location>
</feature>
<comment type="similarity">
    <text evidence="3">Belongs to the THOC3 family.</text>
</comment>
<evidence type="ECO:0000313" key="6">
    <source>
        <dbReference type="EMBL" id="KAK5839768.1"/>
    </source>
</evidence>
<dbReference type="PANTHER" id="PTHR22839">
    <property type="entry name" value="THO COMPLEX SUBUNIT 3 THO3"/>
    <property type="match status" value="1"/>
</dbReference>
<organism evidence="6 7">
    <name type="scientific">Gossypium arboreum</name>
    <name type="common">Tree cotton</name>
    <name type="synonym">Gossypium nanking</name>
    <dbReference type="NCBI Taxonomy" id="29729"/>
    <lineage>
        <taxon>Eukaryota</taxon>
        <taxon>Viridiplantae</taxon>
        <taxon>Streptophyta</taxon>
        <taxon>Embryophyta</taxon>
        <taxon>Tracheophyta</taxon>
        <taxon>Spermatophyta</taxon>
        <taxon>Magnoliopsida</taxon>
        <taxon>eudicotyledons</taxon>
        <taxon>Gunneridae</taxon>
        <taxon>Pentapetalae</taxon>
        <taxon>rosids</taxon>
        <taxon>malvids</taxon>
        <taxon>Malvales</taxon>
        <taxon>Malvaceae</taxon>
        <taxon>Malvoideae</taxon>
        <taxon>Gossypium</taxon>
    </lineage>
</organism>
<dbReference type="InterPro" id="IPR001680">
    <property type="entry name" value="WD40_rpt"/>
</dbReference>